<dbReference type="Pfam" id="PF01822">
    <property type="entry name" value="WSC"/>
    <property type="match status" value="4"/>
</dbReference>
<feature type="domain" description="WSC" evidence="4">
    <location>
        <begin position="369"/>
        <end position="458"/>
    </location>
</feature>
<comment type="caution">
    <text evidence="5">The sequence shown here is derived from an EMBL/GenBank/DDBJ whole genome shotgun (WGS) entry which is preliminary data.</text>
</comment>
<evidence type="ECO:0000256" key="3">
    <source>
        <dbReference type="SAM" id="SignalP"/>
    </source>
</evidence>
<feature type="chain" id="PRO_5042834407" evidence="3">
    <location>
        <begin position="25"/>
        <end position="1350"/>
    </location>
</feature>
<feature type="domain" description="WSC" evidence="4">
    <location>
        <begin position="40"/>
        <end position="134"/>
    </location>
</feature>
<name>A0AAN7BID7_9PEZI</name>
<feature type="region of interest" description="Disordered" evidence="2">
    <location>
        <begin position="461"/>
        <end position="1069"/>
    </location>
</feature>
<sequence>MASTHSSLRQLLPLVSLFTTTVLAFPSQVPSHHEKRALPEYSPLGCYFDNEGGKRAISASSYASDDMTVESCVEFCGDRSHAFAGVEYGRECYCGDIITPENGPASAADCSFPCAGNPLQKCGAGNRLNLYIIETAPVKGPANLPGITSLGCYVDTPARVFPYRVIGTDDMTAAKCAENCAGYPYFGTQYSRECFCGATAPSEPTSASDCSMTCTGNENEYCGGGMRLNVYRVDSLAPTTTATDSTTPPTETPTASPVVDGYEYRGCWTDNVPNRALPGKTFADGAMTLTRCANFCKVSSYGWFGVTYSSECFCGATLDPNSEQVAESDCNMPCSGDASEKCGAGNRLNVYADPALAVPVASNLPTVGEFSYKGCWTDDLADRTLTAVDFRDDEMTVEKCAERCASYNYFGVEFARECYCGDELGGVSAPEPECSSLCVGNGAQWCGAPYRLNLYSKFPTTTTSSVTTTESSTTSEEPTSTTESATTTEEPSTTTTEESTTSTSEPSSTPTDEPTFSSPEPTTTTEEPSTTTSEESTTTTEEPTTTESSTTTESTTTTEDNDGGFTTTSTEEPTTTEEPSSTTSDEPTTTTSEESTTVTEEPTTTTEEPSSTVSEESTTTTEEPTTTTSDEPTTTSESTTATSEEPTTTTEEPITSTEEPSTTTSDEPTTTTEEQTTTPEPSTTSSDEPTTTSSEESTTSTEDPTTTTSEEPSTTTSEEPSTTTSEESTTTSSEEPTTTPETTTSSEEPTATTSEEPTSTSESTTSEEPTTTTSSEEPTSTSESTTSEEPTTMTTSEEPTSTSESTTSEEPTTTTTSEESTTASESTTSSEEPTTTTTSEEPTSTSESTTSEEPTTTTSSEEPTSTSESTTSEESTTKTTSEEPTSTSESTTSEEPTTTTTSDEPTTTPESTTSSEEPTTTTISDEPTTTSSEEPTTTSHSTTSSEEPTTSTASEEPTTTTSELSSTSTEESTTTSPEPTSTSETSTSTEDSTTTSAQPTSTSTEESTTSPEPTTSSEEPTTTTVDPSTTSETSTSTSTTIPTSTTLSTVVSTTSTTSSTTTTQGPTLTTITSCPPTPTVAPVPDMCYYPSLPFNCDRLTSAFARTSLSTYLRQCQSYLTSFGVPANTVASSCFPAAISNPPQSFQASSTASSVWSCLQTAGVRCSVASSCTTATYPIGSVPPPVPTTGVNLTPNSGFEPGTGYDGWTAAGFTGSITQAISTTQKRTGTSAWAVTYANTAGTSGTLIRTVKNLEPGRTYQFKLWWLHTTATAQVRIWLGADPLDTSSTLAESNINGLSANVWRERTFTFVPQSSFQVLEIRVEGVRSGGSGTNPGRDVVYIDDISVVRTN</sequence>
<dbReference type="InterPro" id="IPR008979">
    <property type="entry name" value="Galactose-bd-like_sf"/>
</dbReference>
<keyword evidence="6" id="KW-1185">Reference proteome</keyword>
<reference evidence="5" key="2">
    <citation type="submission" date="2023-05" db="EMBL/GenBank/DDBJ databases">
        <authorList>
            <consortium name="Lawrence Berkeley National Laboratory"/>
            <person name="Steindorff A."/>
            <person name="Hensen N."/>
            <person name="Bonometti L."/>
            <person name="Westerberg I."/>
            <person name="Brannstrom I.O."/>
            <person name="Guillou S."/>
            <person name="Cros-Aarteil S."/>
            <person name="Calhoun S."/>
            <person name="Haridas S."/>
            <person name="Kuo A."/>
            <person name="Mondo S."/>
            <person name="Pangilinan J."/>
            <person name="Riley R."/>
            <person name="Labutti K."/>
            <person name="Andreopoulos B."/>
            <person name="Lipzen A."/>
            <person name="Chen C."/>
            <person name="Yanf M."/>
            <person name="Daum C."/>
            <person name="Ng V."/>
            <person name="Clum A."/>
            <person name="Ohm R."/>
            <person name="Martin F."/>
            <person name="Silar P."/>
            <person name="Natvig D."/>
            <person name="Lalanne C."/>
            <person name="Gautier V."/>
            <person name="Ament-Velasquez S.L."/>
            <person name="Kruys A."/>
            <person name="Hutchinson M.I."/>
            <person name="Powell A.J."/>
            <person name="Barry K."/>
            <person name="Miller A.N."/>
            <person name="Grigoriev I.V."/>
            <person name="Debuchy R."/>
            <person name="Gladieux P."/>
            <person name="Thoren M.H."/>
            <person name="Johannesson H."/>
        </authorList>
    </citation>
    <scope>NUCLEOTIDE SEQUENCE</scope>
    <source>
        <strain evidence="5">CBS 990.96</strain>
    </source>
</reference>
<dbReference type="PROSITE" id="PS51212">
    <property type="entry name" value="WSC"/>
    <property type="match status" value="4"/>
</dbReference>
<feature type="domain" description="WSC" evidence="4">
    <location>
        <begin position="146"/>
        <end position="234"/>
    </location>
</feature>
<feature type="signal peptide" evidence="3">
    <location>
        <begin position="1"/>
        <end position="24"/>
    </location>
</feature>
<evidence type="ECO:0000313" key="5">
    <source>
        <dbReference type="EMBL" id="KAK4223829.1"/>
    </source>
</evidence>
<protein>
    <submittedName>
        <fullName evidence="5">WSC domain-containing protein</fullName>
    </submittedName>
</protein>
<dbReference type="SMART" id="SM00321">
    <property type="entry name" value="WSC"/>
    <property type="match status" value="4"/>
</dbReference>
<dbReference type="PANTHER" id="PTHR45964">
    <property type="entry name" value="WSCD FAMILY MEMBER CG9164"/>
    <property type="match status" value="1"/>
</dbReference>
<evidence type="ECO:0000256" key="2">
    <source>
        <dbReference type="SAM" id="MobiDB-lite"/>
    </source>
</evidence>
<accession>A0AAN7BID7</accession>
<feature type="compositionally biased region" description="Low complexity" evidence="2">
    <location>
        <begin position="461"/>
        <end position="558"/>
    </location>
</feature>
<feature type="compositionally biased region" description="Low complexity" evidence="2">
    <location>
        <begin position="566"/>
        <end position="1069"/>
    </location>
</feature>
<keyword evidence="1" id="KW-0677">Repeat</keyword>
<dbReference type="Proteomes" id="UP001301958">
    <property type="component" value="Unassembled WGS sequence"/>
</dbReference>
<dbReference type="EMBL" id="MU865413">
    <property type="protein sequence ID" value="KAK4223829.1"/>
    <property type="molecule type" value="Genomic_DNA"/>
</dbReference>
<evidence type="ECO:0000259" key="4">
    <source>
        <dbReference type="PROSITE" id="PS51212"/>
    </source>
</evidence>
<dbReference type="InterPro" id="IPR051589">
    <property type="entry name" value="Sialate-O-sulfotransferase"/>
</dbReference>
<dbReference type="PANTHER" id="PTHR45964:SF5">
    <property type="entry name" value="WSCD FAMILY MEMBER CG9164"/>
    <property type="match status" value="1"/>
</dbReference>
<feature type="domain" description="WSC" evidence="4">
    <location>
        <begin position="261"/>
        <end position="354"/>
    </location>
</feature>
<dbReference type="SUPFAM" id="SSF49785">
    <property type="entry name" value="Galactose-binding domain-like"/>
    <property type="match status" value="1"/>
</dbReference>
<keyword evidence="3" id="KW-0732">Signal</keyword>
<evidence type="ECO:0000256" key="1">
    <source>
        <dbReference type="ARBA" id="ARBA00022737"/>
    </source>
</evidence>
<dbReference type="InterPro" id="IPR002889">
    <property type="entry name" value="WSC_carb-bd"/>
</dbReference>
<gene>
    <name evidence="5" type="ORF">QBC38DRAFT_486882</name>
</gene>
<organism evidence="5 6">
    <name type="scientific">Podospora fimiseda</name>
    <dbReference type="NCBI Taxonomy" id="252190"/>
    <lineage>
        <taxon>Eukaryota</taxon>
        <taxon>Fungi</taxon>
        <taxon>Dikarya</taxon>
        <taxon>Ascomycota</taxon>
        <taxon>Pezizomycotina</taxon>
        <taxon>Sordariomycetes</taxon>
        <taxon>Sordariomycetidae</taxon>
        <taxon>Sordariales</taxon>
        <taxon>Podosporaceae</taxon>
        <taxon>Podospora</taxon>
    </lineage>
</organism>
<reference evidence="5" key="1">
    <citation type="journal article" date="2023" name="Mol. Phylogenet. Evol.">
        <title>Genome-scale phylogeny and comparative genomics of the fungal order Sordariales.</title>
        <authorList>
            <person name="Hensen N."/>
            <person name="Bonometti L."/>
            <person name="Westerberg I."/>
            <person name="Brannstrom I.O."/>
            <person name="Guillou S."/>
            <person name="Cros-Aarteil S."/>
            <person name="Calhoun S."/>
            <person name="Haridas S."/>
            <person name="Kuo A."/>
            <person name="Mondo S."/>
            <person name="Pangilinan J."/>
            <person name="Riley R."/>
            <person name="LaButti K."/>
            <person name="Andreopoulos B."/>
            <person name="Lipzen A."/>
            <person name="Chen C."/>
            <person name="Yan M."/>
            <person name="Daum C."/>
            <person name="Ng V."/>
            <person name="Clum A."/>
            <person name="Steindorff A."/>
            <person name="Ohm R.A."/>
            <person name="Martin F."/>
            <person name="Silar P."/>
            <person name="Natvig D.O."/>
            <person name="Lalanne C."/>
            <person name="Gautier V."/>
            <person name="Ament-Velasquez S.L."/>
            <person name="Kruys A."/>
            <person name="Hutchinson M.I."/>
            <person name="Powell A.J."/>
            <person name="Barry K."/>
            <person name="Miller A.N."/>
            <person name="Grigoriev I.V."/>
            <person name="Debuchy R."/>
            <person name="Gladieux P."/>
            <person name="Hiltunen Thoren M."/>
            <person name="Johannesson H."/>
        </authorList>
    </citation>
    <scope>NUCLEOTIDE SEQUENCE</scope>
    <source>
        <strain evidence="5">CBS 990.96</strain>
    </source>
</reference>
<proteinExistence type="predicted"/>
<evidence type="ECO:0000313" key="6">
    <source>
        <dbReference type="Proteomes" id="UP001301958"/>
    </source>
</evidence>